<dbReference type="SUPFAM" id="SSF53756">
    <property type="entry name" value="UDP-Glycosyltransferase/glycogen phosphorylase"/>
    <property type="match status" value="1"/>
</dbReference>
<gene>
    <name evidence="3" type="ORF">ABID21_004011</name>
</gene>
<dbReference type="Gene3D" id="3.40.50.2000">
    <property type="entry name" value="Glycogen Phosphorylase B"/>
    <property type="match status" value="2"/>
</dbReference>
<protein>
    <submittedName>
        <fullName evidence="3">Glycosyltransferase involved in cell wall biosynthesis</fullName>
    </submittedName>
</protein>
<sequence>MRINEGVMDVVGASIAREANTGNRPSSKDEPMVINLLGPSISRVVLINDFSFARGGAATLVLWLLRLLRAEGIPVTMIVGDSGDNPDFVELGVDVVKLGQQPLLGGNPLLAAARGIDNKTASASISKWIDRHDTPGTVYHVHTWSQILSPSIFLPLRKVAARTVIHAHDSFHACPNGAFMDYRKEKQCLRVPLGLGCIGTNCDRRSYGQKLWRVARQARLFAAMGKGVPWGKIVIIHEKMARGLLRANYPQDVMQTIRNPVMPFVKERIRVERNKTIFFIGRLEQEKGPQDALAAAKLADVPIEVIGDGPMRAELEAQYPEVKFHGWRNQQEVGGLIGNARALVIPSRLPEPFGLVAAEAAGSGIPLVLTEMAFLADEVVKCGIGVACNTQDISRFAAALRKMAEASSDEMQAMSERAFESGLMLANSPRGWMEALLRLYNEVLATSPRPAALPA</sequence>
<dbReference type="CDD" id="cd03801">
    <property type="entry name" value="GT4_PimA-like"/>
    <property type="match status" value="1"/>
</dbReference>
<evidence type="ECO:0000313" key="4">
    <source>
        <dbReference type="Proteomes" id="UP001549031"/>
    </source>
</evidence>
<proteinExistence type="predicted"/>
<dbReference type="Proteomes" id="UP001549031">
    <property type="component" value="Unassembled WGS sequence"/>
</dbReference>
<dbReference type="RefSeq" id="WP_247245671.1">
    <property type="nucleotide sequence ID" value="NZ_JALJRA010000017.1"/>
</dbReference>
<comment type="caution">
    <text evidence="3">The sequence shown here is derived from an EMBL/GenBank/DDBJ whole genome shotgun (WGS) entry which is preliminary data.</text>
</comment>
<dbReference type="Pfam" id="PF13579">
    <property type="entry name" value="Glyco_trans_4_4"/>
    <property type="match status" value="1"/>
</dbReference>
<dbReference type="Pfam" id="PF00534">
    <property type="entry name" value="Glycos_transf_1"/>
    <property type="match status" value="1"/>
</dbReference>
<evidence type="ECO:0000313" key="3">
    <source>
        <dbReference type="EMBL" id="MET3587879.1"/>
    </source>
</evidence>
<accession>A0ABV2HBG2</accession>
<keyword evidence="4" id="KW-1185">Reference proteome</keyword>
<organism evidence="3 4">
    <name type="scientific">Pseudorhizobium tarimense</name>
    <dbReference type="NCBI Taxonomy" id="1079109"/>
    <lineage>
        <taxon>Bacteria</taxon>
        <taxon>Pseudomonadati</taxon>
        <taxon>Pseudomonadota</taxon>
        <taxon>Alphaproteobacteria</taxon>
        <taxon>Hyphomicrobiales</taxon>
        <taxon>Rhizobiaceae</taxon>
        <taxon>Rhizobium/Agrobacterium group</taxon>
        <taxon>Pseudorhizobium</taxon>
    </lineage>
</organism>
<reference evidence="3 4" key="1">
    <citation type="submission" date="2024-06" db="EMBL/GenBank/DDBJ databases">
        <title>Genomic Encyclopedia of Type Strains, Phase IV (KMG-IV): sequencing the most valuable type-strain genomes for metagenomic binning, comparative biology and taxonomic classification.</title>
        <authorList>
            <person name="Goeker M."/>
        </authorList>
    </citation>
    <scope>NUCLEOTIDE SEQUENCE [LARGE SCALE GENOMIC DNA]</scope>
    <source>
        <strain evidence="3 4">DSM 105042</strain>
    </source>
</reference>
<feature type="domain" description="Glycosyl transferase family 1" evidence="1">
    <location>
        <begin position="271"/>
        <end position="418"/>
    </location>
</feature>
<evidence type="ECO:0000259" key="1">
    <source>
        <dbReference type="Pfam" id="PF00534"/>
    </source>
</evidence>
<name>A0ABV2HBG2_9HYPH</name>
<evidence type="ECO:0000259" key="2">
    <source>
        <dbReference type="Pfam" id="PF13579"/>
    </source>
</evidence>
<dbReference type="InterPro" id="IPR001296">
    <property type="entry name" value="Glyco_trans_1"/>
</dbReference>
<dbReference type="EMBL" id="JBEPLJ010000017">
    <property type="protein sequence ID" value="MET3587879.1"/>
    <property type="molecule type" value="Genomic_DNA"/>
</dbReference>
<dbReference type="InterPro" id="IPR028098">
    <property type="entry name" value="Glyco_trans_4-like_N"/>
</dbReference>
<feature type="domain" description="Glycosyltransferase subfamily 4-like N-terminal" evidence="2">
    <location>
        <begin position="55"/>
        <end position="257"/>
    </location>
</feature>
<dbReference type="PANTHER" id="PTHR12526">
    <property type="entry name" value="GLYCOSYLTRANSFERASE"/>
    <property type="match status" value="1"/>
</dbReference>